<keyword evidence="6" id="KW-0521">NADP</keyword>
<dbReference type="FunFam" id="3.40.50.80:FF:000001">
    <property type="entry name" value="NADPH--cytochrome P450 reductase 1"/>
    <property type="match status" value="1"/>
</dbReference>
<dbReference type="PRINTS" id="PR00369">
    <property type="entry name" value="FLAVODOXIN"/>
</dbReference>
<dbReference type="InterPro" id="IPR001709">
    <property type="entry name" value="Flavoprot_Pyr_Nucl_cyt_Rdtase"/>
</dbReference>
<feature type="transmembrane region" description="Helical" evidence="9">
    <location>
        <begin position="6"/>
        <end position="22"/>
    </location>
</feature>
<dbReference type="PRINTS" id="PR00371">
    <property type="entry name" value="FPNCR"/>
</dbReference>
<dbReference type="Gene3D" id="3.40.50.360">
    <property type="match status" value="1"/>
</dbReference>
<evidence type="ECO:0000256" key="4">
    <source>
        <dbReference type="ARBA" id="ARBA00022643"/>
    </source>
</evidence>
<keyword evidence="9" id="KW-1133">Transmembrane helix</keyword>
<dbReference type="GO" id="GO:0010181">
    <property type="term" value="F:FMN binding"/>
    <property type="evidence" value="ECO:0007669"/>
    <property type="project" value="InterPro"/>
</dbReference>
<dbReference type="Gene3D" id="2.40.30.10">
    <property type="entry name" value="Translation factors"/>
    <property type="match status" value="1"/>
</dbReference>
<accession>A0A0R3SPI6</accession>
<evidence type="ECO:0000256" key="8">
    <source>
        <dbReference type="ARBA" id="ARBA00023797"/>
    </source>
</evidence>
<dbReference type="AlphaFoldDB" id="A0A0R3SPI6"/>
<dbReference type="Pfam" id="PF00258">
    <property type="entry name" value="Flavodoxin_1"/>
    <property type="match status" value="1"/>
</dbReference>
<organism evidence="14">
    <name type="scientific">Hymenolepis diminuta</name>
    <name type="common">Rat tapeworm</name>
    <dbReference type="NCBI Taxonomy" id="6216"/>
    <lineage>
        <taxon>Eukaryota</taxon>
        <taxon>Metazoa</taxon>
        <taxon>Spiralia</taxon>
        <taxon>Lophotrochozoa</taxon>
        <taxon>Platyhelminthes</taxon>
        <taxon>Cestoda</taxon>
        <taxon>Eucestoda</taxon>
        <taxon>Cyclophyllidea</taxon>
        <taxon>Hymenolepididae</taxon>
        <taxon>Hymenolepis</taxon>
    </lineage>
</organism>
<dbReference type="InterPro" id="IPR023173">
    <property type="entry name" value="NADPH_Cyt_P450_Rdtase_alpha"/>
</dbReference>
<evidence type="ECO:0000259" key="10">
    <source>
        <dbReference type="PROSITE" id="PS50902"/>
    </source>
</evidence>
<feature type="domain" description="FAD-binding FR-type" evidence="11">
    <location>
        <begin position="236"/>
        <end position="474"/>
    </location>
</feature>
<dbReference type="Gene3D" id="3.40.50.80">
    <property type="entry name" value="Nucleotide-binding domain of ferredoxin-NADP reductase (FNR) module"/>
    <property type="match status" value="1"/>
</dbReference>
<dbReference type="InterPro" id="IPR008254">
    <property type="entry name" value="Flavodoxin/NO_synth"/>
</dbReference>
<dbReference type="SUPFAM" id="SSF52218">
    <property type="entry name" value="Flavoproteins"/>
    <property type="match status" value="1"/>
</dbReference>
<dbReference type="InterPro" id="IPR001094">
    <property type="entry name" value="Flavdoxin-like"/>
</dbReference>
<dbReference type="Pfam" id="PF00667">
    <property type="entry name" value="FAD_binding_1"/>
    <property type="match status" value="1"/>
</dbReference>
<evidence type="ECO:0000256" key="9">
    <source>
        <dbReference type="SAM" id="Phobius"/>
    </source>
</evidence>
<dbReference type="GO" id="GO:0050660">
    <property type="term" value="F:flavin adenine dinucleotide binding"/>
    <property type="evidence" value="ECO:0007669"/>
    <property type="project" value="TreeGrafter"/>
</dbReference>
<evidence type="ECO:0000256" key="1">
    <source>
        <dbReference type="ARBA" id="ARBA00001917"/>
    </source>
</evidence>
<evidence type="ECO:0000256" key="3">
    <source>
        <dbReference type="ARBA" id="ARBA00022630"/>
    </source>
</evidence>
<comment type="cofactor">
    <cofactor evidence="2">
        <name>FAD</name>
        <dbReference type="ChEBI" id="CHEBI:57692"/>
    </cofactor>
</comment>
<dbReference type="InterPro" id="IPR017938">
    <property type="entry name" value="Riboflavin_synthase-like_b-brl"/>
</dbReference>
<name>A0A0R3SPI6_HYMDI</name>
<reference evidence="12 13" key="2">
    <citation type="submission" date="2018-11" db="EMBL/GenBank/DDBJ databases">
        <authorList>
            <consortium name="Pathogen Informatics"/>
        </authorList>
    </citation>
    <scope>NUCLEOTIDE SEQUENCE [LARGE SCALE GENOMIC DNA]</scope>
</reference>
<keyword evidence="5" id="KW-0274">FAD</keyword>
<evidence type="ECO:0000256" key="6">
    <source>
        <dbReference type="ARBA" id="ARBA00022857"/>
    </source>
</evidence>
<evidence type="ECO:0000313" key="13">
    <source>
        <dbReference type="Proteomes" id="UP000274504"/>
    </source>
</evidence>
<evidence type="ECO:0000256" key="7">
    <source>
        <dbReference type="ARBA" id="ARBA00023002"/>
    </source>
</evidence>
<evidence type="ECO:0000256" key="5">
    <source>
        <dbReference type="ARBA" id="ARBA00022827"/>
    </source>
</evidence>
<dbReference type="InterPro" id="IPR003097">
    <property type="entry name" value="CysJ-like_FAD-binding"/>
</dbReference>
<dbReference type="PROSITE" id="PS50902">
    <property type="entry name" value="FLAVODOXIN_LIKE"/>
    <property type="match status" value="1"/>
</dbReference>
<gene>
    <name evidence="12" type="ORF">HDID_LOCUS6878</name>
</gene>
<dbReference type="GO" id="GO:0005829">
    <property type="term" value="C:cytosol"/>
    <property type="evidence" value="ECO:0007669"/>
    <property type="project" value="TreeGrafter"/>
</dbReference>
<evidence type="ECO:0000256" key="2">
    <source>
        <dbReference type="ARBA" id="ARBA00001974"/>
    </source>
</evidence>
<dbReference type="Proteomes" id="UP000274504">
    <property type="component" value="Unassembled WGS sequence"/>
</dbReference>
<comment type="cofactor">
    <cofactor evidence="1">
        <name>FMN</name>
        <dbReference type="ChEBI" id="CHEBI:58210"/>
    </cofactor>
</comment>
<keyword evidence="9" id="KW-0472">Membrane</keyword>
<evidence type="ECO:0000313" key="12">
    <source>
        <dbReference type="EMBL" id="VDL59196.1"/>
    </source>
</evidence>
<protein>
    <recommendedName>
        <fullName evidence="8">NADPH--hemoprotein reductase</fullName>
        <ecNumber evidence="8">1.6.2.4</ecNumber>
    </recommendedName>
</protein>
<dbReference type="SUPFAM" id="SSF52343">
    <property type="entry name" value="Ferredoxin reductase-like, C-terminal NADP-linked domain"/>
    <property type="match status" value="1"/>
</dbReference>
<dbReference type="OrthoDB" id="1856718at2759"/>
<dbReference type="InterPro" id="IPR029039">
    <property type="entry name" value="Flavoprotein-like_sf"/>
</dbReference>
<evidence type="ECO:0000313" key="14">
    <source>
        <dbReference type="WBParaSite" id="HDID_0000688001-mRNA-1"/>
    </source>
</evidence>
<dbReference type="WBParaSite" id="HDID_0000688001-mRNA-1">
    <property type="protein sequence ID" value="HDID_0000688001-mRNA-1"/>
    <property type="gene ID" value="HDID_0000688001"/>
</dbReference>
<proteinExistence type="predicted"/>
<dbReference type="GO" id="GO:0003958">
    <property type="term" value="F:NADPH-hemoprotein reductase activity"/>
    <property type="evidence" value="ECO:0007669"/>
    <property type="project" value="UniProtKB-EC"/>
</dbReference>
<dbReference type="PANTHER" id="PTHR19384:SF17">
    <property type="entry name" value="NADPH--CYTOCHROME P450 REDUCTASE"/>
    <property type="match status" value="1"/>
</dbReference>
<sequence length="631" mass="71925">MPNTLSTVLVISASALFLYWLHQRRRKFFNLSSPYICKIFYGTESGTAERYSYRLEKLLSQSPRVKVSVSNLNGFDQESLGYGKNYLNVFIVATYADGKAPDDVVGFDNWLRKRKDTFSDLNFVVFGLGDSAYLEFNEFAKLVDRRFHQLGGNRKMPVCLGDGAHNIEADFRNWQASLCELYEFTECKVDALPTPSDEYEVIHPTASEIKSLGGAFTGEPEHLNSYLFNAPAFSSNNPFLAPVILNSEIYNCSDRSCRLIELDFNKSDIKYVAGDHLAVLPRNSEKLVLTLCSLLNVDPHDYIHIRSLSNSKKHPSHFPTPCSYLTAFTHYLDIMFPIRFDLIEALISCTESEKEQAFLRNLIEPKKDKNGENSYEQWILASRRGIVEVLEDLPSCRPSPDLVCRLLPRLQPRFYSVASSARYQPNRLRLIVKVVEYTSLTRRLHKGIASNYLASLVPGNTVPVYLRRSEFKLPRSPLTPIIMVCAGTGLAPFLGFLQERTFIRSKGGRLGVAMLFYGCRNRDQDCILPHELKEALEGGVLSHLQIAYSRDQEHKIYVQHLMRYLSETVWSLLKSRGGSIYVCGDSKTMARDVRQTLVEIFQQHGAMTQLEAEEYFQELKSTNRCLFDAWS</sequence>
<reference evidence="14" key="1">
    <citation type="submission" date="2017-02" db="UniProtKB">
        <authorList>
            <consortium name="WormBaseParasite"/>
        </authorList>
    </citation>
    <scope>IDENTIFICATION</scope>
</reference>
<dbReference type="PROSITE" id="PS51384">
    <property type="entry name" value="FAD_FR"/>
    <property type="match status" value="1"/>
</dbReference>
<dbReference type="InterPro" id="IPR039261">
    <property type="entry name" value="FNR_nucleotide-bd"/>
</dbReference>
<dbReference type="EMBL" id="UYSG01010884">
    <property type="protein sequence ID" value="VDL59196.1"/>
    <property type="molecule type" value="Genomic_DNA"/>
</dbReference>
<dbReference type="InterPro" id="IPR001433">
    <property type="entry name" value="OxRdtase_FAD/NAD-bd"/>
</dbReference>
<dbReference type="Pfam" id="PF00175">
    <property type="entry name" value="NAD_binding_1"/>
    <property type="match status" value="1"/>
</dbReference>
<dbReference type="STRING" id="6216.A0A0R3SPI6"/>
<dbReference type="InterPro" id="IPR017927">
    <property type="entry name" value="FAD-bd_FR_type"/>
</dbReference>
<dbReference type="PANTHER" id="PTHR19384">
    <property type="entry name" value="NITRIC OXIDE SYNTHASE-RELATED"/>
    <property type="match status" value="1"/>
</dbReference>
<keyword evidence="4" id="KW-0288">FMN</keyword>
<keyword evidence="9" id="KW-0812">Transmembrane</keyword>
<dbReference type="EC" id="1.6.2.4" evidence="8"/>
<keyword evidence="7" id="KW-0560">Oxidoreductase</keyword>
<keyword evidence="3" id="KW-0285">Flavoprotein</keyword>
<dbReference type="SUPFAM" id="SSF63380">
    <property type="entry name" value="Riboflavin synthase domain-like"/>
    <property type="match status" value="1"/>
</dbReference>
<evidence type="ECO:0000259" key="11">
    <source>
        <dbReference type="PROSITE" id="PS51384"/>
    </source>
</evidence>
<feature type="domain" description="Flavodoxin-like" evidence="10">
    <location>
        <begin position="37"/>
        <end position="179"/>
    </location>
</feature>
<dbReference type="Gene3D" id="1.20.990.10">
    <property type="entry name" value="NADPH-cytochrome p450 Reductase, Chain A, domain 3"/>
    <property type="match status" value="1"/>
</dbReference>